<keyword evidence="3" id="KW-1185">Reference proteome</keyword>
<dbReference type="Proteomes" id="UP001232445">
    <property type="component" value="Unassembled WGS sequence"/>
</dbReference>
<keyword evidence="1" id="KW-0472">Membrane</keyword>
<sequence>MLVNKDAWWIVFQELKLLGWRYYLKTAFVVIGLSFWIAWLLESILAGDHYLFGFIKVTYLLDLLFLYLLPLLPFMFRPAQEYFVWLKKNVFVGSRLFIFLRPLPVSLRTLAASRYVFLVVHVLIFVSLLFILLLIWLHTIDWKSSGMNHLSLVLVWMSIGLIIGSLYSACELVYRDNKFVVKVVVYSLLFYSALLLFPVLMEWLLGMGLVQWTIYVSLHHPVLAPCAFLVGAAVSVLLGCWYLHRLMCKTDLLV</sequence>
<gene>
    <name evidence="2" type="ORF">J2S00_003984</name>
</gene>
<evidence type="ECO:0008006" key="4">
    <source>
        <dbReference type="Google" id="ProtNLM"/>
    </source>
</evidence>
<feature type="transmembrane region" description="Helical" evidence="1">
    <location>
        <begin position="20"/>
        <end position="41"/>
    </location>
</feature>
<feature type="transmembrane region" description="Helical" evidence="1">
    <location>
        <begin position="179"/>
        <end position="201"/>
    </location>
</feature>
<name>A0ABU0CYC3_9BACI</name>
<accession>A0ABU0CYC3</accession>
<feature type="transmembrane region" description="Helical" evidence="1">
    <location>
        <begin position="221"/>
        <end position="243"/>
    </location>
</feature>
<keyword evidence="1" id="KW-1133">Transmembrane helix</keyword>
<evidence type="ECO:0000313" key="2">
    <source>
        <dbReference type="EMBL" id="MDQ0341140.1"/>
    </source>
</evidence>
<dbReference type="EMBL" id="JAUSUQ010000035">
    <property type="protein sequence ID" value="MDQ0341140.1"/>
    <property type="molecule type" value="Genomic_DNA"/>
</dbReference>
<evidence type="ECO:0000313" key="3">
    <source>
        <dbReference type="Proteomes" id="UP001232445"/>
    </source>
</evidence>
<feature type="transmembrane region" description="Helical" evidence="1">
    <location>
        <begin position="53"/>
        <end position="76"/>
    </location>
</feature>
<proteinExistence type="predicted"/>
<reference evidence="2 3" key="1">
    <citation type="submission" date="2023-07" db="EMBL/GenBank/DDBJ databases">
        <title>Genomic Encyclopedia of Type Strains, Phase IV (KMG-IV): sequencing the most valuable type-strain genomes for metagenomic binning, comparative biology and taxonomic classification.</title>
        <authorList>
            <person name="Goeker M."/>
        </authorList>
    </citation>
    <scope>NUCLEOTIDE SEQUENCE [LARGE SCALE GENOMIC DNA]</scope>
    <source>
        <strain evidence="2 3">DSM 17740</strain>
    </source>
</reference>
<dbReference type="RefSeq" id="WP_307343873.1">
    <property type="nucleotide sequence ID" value="NZ_JAUSUQ010000035.1"/>
</dbReference>
<organism evidence="2 3">
    <name type="scientific">Caldalkalibacillus uzonensis</name>
    <dbReference type="NCBI Taxonomy" id="353224"/>
    <lineage>
        <taxon>Bacteria</taxon>
        <taxon>Bacillati</taxon>
        <taxon>Bacillota</taxon>
        <taxon>Bacilli</taxon>
        <taxon>Bacillales</taxon>
        <taxon>Bacillaceae</taxon>
        <taxon>Caldalkalibacillus</taxon>
    </lineage>
</organism>
<evidence type="ECO:0000256" key="1">
    <source>
        <dbReference type="SAM" id="Phobius"/>
    </source>
</evidence>
<protein>
    <recommendedName>
        <fullName evidence="4">ABC transporter permease</fullName>
    </recommendedName>
</protein>
<keyword evidence="1" id="KW-0812">Transmembrane</keyword>
<feature type="transmembrane region" description="Helical" evidence="1">
    <location>
        <begin position="149"/>
        <end position="167"/>
    </location>
</feature>
<feature type="transmembrane region" description="Helical" evidence="1">
    <location>
        <begin position="115"/>
        <end position="137"/>
    </location>
</feature>
<comment type="caution">
    <text evidence="2">The sequence shown here is derived from an EMBL/GenBank/DDBJ whole genome shotgun (WGS) entry which is preliminary data.</text>
</comment>